<dbReference type="AlphaFoldDB" id="A0A1B6Q756"/>
<evidence type="ECO:0000313" key="3">
    <source>
        <dbReference type="Proteomes" id="UP000000768"/>
    </source>
</evidence>
<proteinExistence type="predicted"/>
<feature type="compositionally biased region" description="Basic and acidic residues" evidence="1">
    <location>
        <begin position="141"/>
        <end position="159"/>
    </location>
</feature>
<keyword evidence="3" id="KW-1185">Reference proteome</keyword>
<dbReference type="Proteomes" id="UP000000768">
    <property type="component" value="Chromosome 3"/>
</dbReference>
<reference evidence="2 3" key="1">
    <citation type="journal article" date="2009" name="Nature">
        <title>The Sorghum bicolor genome and the diversification of grasses.</title>
        <authorList>
            <person name="Paterson A.H."/>
            <person name="Bowers J.E."/>
            <person name="Bruggmann R."/>
            <person name="Dubchak I."/>
            <person name="Grimwood J."/>
            <person name="Gundlach H."/>
            <person name="Haberer G."/>
            <person name="Hellsten U."/>
            <person name="Mitros T."/>
            <person name="Poliakov A."/>
            <person name="Schmutz J."/>
            <person name="Spannagl M."/>
            <person name="Tang H."/>
            <person name="Wang X."/>
            <person name="Wicker T."/>
            <person name="Bharti A.K."/>
            <person name="Chapman J."/>
            <person name="Feltus F.A."/>
            <person name="Gowik U."/>
            <person name="Grigoriev I.V."/>
            <person name="Lyons E."/>
            <person name="Maher C.A."/>
            <person name="Martis M."/>
            <person name="Narechania A."/>
            <person name="Otillar R.P."/>
            <person name="Penning B.W."/>
            <person name="Salamov A.A."/>
            <person name="Wang Y."/>
            <person name="Zhang L."/>
            <person name="Carpita N.C."/>
            <person name="Freeling M."/>
            <person name="Gingle A.R."/>
            <person name="Hash C.T."/>
            <person name="Keller B."/>
            <person name="Klein P."/>
            <person name="Kresovich S."/>
            <person name="McCann M.C."/>
            <person name="Ming R."/>
            <person name="Peterson D.G."/>
            <person name="Mehboob-ur-Rahman"/>
            <person name="Ware D."/>
            <person name="Westhoff P."/>
            <person name="Mayer K.F."/>
            <person name="Messing J."/>
            <person name="Rokhsar D.S."/>
        </authorList>
    </citation>
    <scope>NUCLEOTIDE SEQUENCE [LARGE SCALE GENOMIC DNA]</scope>
    <source>
        <strain evidence="3">cv. BTx623</strain>
    </source>
</reference>
<evidence type="ECO:0008006" key="4">
    <source>
        <dbReference type="Google" id="ProtNLM"/>
    </source>
</evidence>
<reference evidence="3" key="2">
    <citation type="journal article" date="2018" name="Plant J.">
        <title>The Sorghum bicolor reference genome: improved assembly, gene annotations, a transcriptome atlas, and signatures of genome organization.</title>
        <authorList>
            <person name="McCormick R.F."/>
            <person name="Truong S.K."/>
            <person name="Sreedasyam A."/>
            <person name="Jenkins J."/>
            <person name="Shu S."/>
            <person name="Sims D."/>
            <person name="Kennedy M."/>
            <person name="Amirebrahimi M."/>
            <person name="Weers B.D."/>
            <person name="McKinley B."/>
            <person name="Mattison A."/>
            <person name="Morishige D.T."/>
            <person name="Grimwood J."/>
            <person name="Schmutz J."/>
            <person name="Mullet J.E."/>
        </authorList>
    </citation>
    <scope>NUCLEOTIDE SEQUENCE [LARGE SCALE GENOMIC DNA]</scope>
    <source>
        <strain evidence="3">cv. BTx623</strain>
    </source>
</reference>
<name>A0A1B6Q756_SORBI</name>
<dbReference type="InParanoid" id="A0A1B6Q756"/>
<sequence>MLQEVRECARTRAPLGGLELEECCCRRHALLLFVLVDKVDDGALAATGWGSGGGGEVELGPGPVDVARGVVIGERGGLGGREGVEPDADALDGVADLGGTLAPRGGLVLVLELPECGLEAVVPLMGTKWRRISSNASGEEVEGKGEGAREERVGERHGGDGGAWRWRKLSCGQRRRGMGRGG</sequence>
<accession>A0A1B6Q756</accession>
<gene>
    <name evidence="2" type="ORF">SORBI_3003G362800</name>
</gene>
<organism evidence="2 3">
    <name type="scientific">Sorghum bicolor</name>
    <name type="common">Sorghum</name>
    <name type="synonym">Sorghum vulgare</name>
    <dbReference type="NCBI Taxonomy" id="4558"/>
    <lineage>
        <taxon>Eukaryota</taxon>
        <taxon>Viridiplantae</taxon>
        <taxon>Streptophyta</taxon>
        <taxon>Embryophyta</taxon>
        <taxon>Tracheophyta</taxon>
        <taxon>Spermatophyta</taxon>
        <taxon>Magnoliopsida</taxon>
        <taxon>Liliopsida</taxon>
        <taxon>Poales</taxon>
        <taxon>Poaceae</taxon>
        <taxon>PACMAD clade</taxon>
        <taxon>Panicoideae</taxon>
        <taxon>Andropogonodae</taxon>
        <taxon>Andropogoneae</taxon>
        <taxon>Sorghinae</taxon>
        <taxon>Sorghum</taxon>
    </lineage>
</organism>
<dbReference type="EMBL" id="CM000762">
    <property type="protein sequence ID" value="KXG33731.1"/>
    <property type="molecule type" value="Genomic_DNA"/>
</dbReference>
<evidence type="ECO:0000256" key="1">
    <source>
        <dbReference type="SAM" id="MobiDB-lite"/>
    </source>
</evidence>
<feature type="region of interest" description="Disordered" evidence="1">
    <location>
        <begin position="134"/>
        <end position="161"/>
    </location>
</feature>
<protein>
    <recommendedName>
        <fullName evidence="4">DUF834 domain-containing protein</fullName>
    </recommendedName>
</protein>
<dbReference type="Gramene" id="KXG33731">
    <property type="protein sequence ID" value="KXG33731"/>
    <property type="gene ID" value="SORBI_3003G362800"/>
</dbReference>
<evidence type="ECO:0000313" key="2">
    <source>
        <dbReference type="EMBL" id="KXG33731.1"/>
    </source>
</evidence>